<dbReference type="EMBL" id="CP006664">
    <property type="protein sequence ID" value="AIJ07384.1"/>
    <property type="molecule type" value="Genomic_DNA"/>
</dbReference>
<dbReference type="KEGG" id="ete:ETEE_0917"/>
<sequence length="250" mass="28626">MKPTTHPQQETAIPAALDKAFQVLESAKTHHLNNVHRMDEIQHAIEQAKQQKTRLEQTGLDDTQAWREQFLRNGAVLTDALKQQHMERVACRELMQECENAAEVLAYELEQGKGTCCSSAKAYRDAHSSLLNDYVQREFETTLSQGVSALIRAIKLKIFALQQQRYRAGHHDIESSEQEVLAEISRWLKAQVDQYEIRLNDEPVLYKIGLSPSPLPHMDYELAATPAQSMRFYEEMQQRKAQLQARGLIA</sequence>
<dbReference type="RefSeq" id="WP_049703874.1">
    <property type="nucleotide sequence ID" value="NZ_CP006664.1"/>
</dbReference>
<proteinExistence type="predicted"/>
<organism evidence="1 2">
    <name type="scientific">Edwardsiella anguillarum ET080813</name>
    <dbReference type="NCBI Taxonomy" id="667120"/>
    <lineage>
        <taxon>Bacteria</taxon>
        <taxon>Pseudomonadati</taxon>
        <taxon>Pseudomonadota</taxon>
        <taxon>Gammaproteobacteria</taxon>
        <taxon>Enterobacterales</taxon>
        <taxon>Hafniaceae</taxon>
        <taxon>Edwardsiella</taxon>
    </lineage>
</organism>
<reference evidence="1 2" key="1">
    <citation type="journal article" date="2012" name="PLoS ONE">
        <title>Edwardsiella comparative phylogenomics reveal the new intra/inter-species taxonomic relationships, virulence evolution and niche adaptation mechanisms.</title>
        <authorList>
            <person name="Yang M."/>
            <person name="Lv Y."/>
            <person name="Xiao J."/>
            <person name="Wu H."/>
            <person name="Zheng H."/>
            <person name="Liu Q."/>
            <person name="Zhang Y."/>
            <person name="Wang Q."/>
        </authorList>
    </citation>
    <scope>NUCLEOTIDE SEQUENCE [LARGE SCALE GENOMIC DNA]</scope>
    <source>
        <strain evidence="2">080813</strain>
    </source>
</reference>
<dbReference type="HOGENOM" id="CLU_096088_0_0_6"/>
<gene>
    <name evidence="1" type="ORF">ETEE_0917</name>
</gene>
<dbReference type="Gene3D" id="1.20.58.1090">
    <property type="entry name" value="Phage polarity suppression protein monomer"/>
    <property type="match status" value="1"/>
</dbReference>
<name>A0A076LNY2_9GAMM</name>
<evidence type="ECO:0000313" key="1">
    <source>
        <dbReference type="EMBL" id="AIJ07384.1"/>
    </source>
</evidence>
<dbReference type="AlphaFoldDB" id="A0A076LNY2"/>
<evidence type="ECO:0000313" key="2">
    <source>
        <dbReference type="Proteomes" id="UP000028681"/>
    </source>
</evidence>
<accession>A0A076LNY2</accession>
<protein>
    <submittedName>
        <fullName evidence="1">Phage capsid and scaffold protein</fullName>
    </submittedName>
</protein>
<dbReference type="GeneID" id="33938629"/>
<dbReference type="Proteomes" id="UP000028681">
    <property type="component" value="Chromosome"/>
</dbReference>